<organism evidence="4 5">
    <name type="scientific">Actinotignum sanguinis</name>
    <dbReference type="NCBI Taxonomy" id="1445614"/>
    <lineage>
        <taxon>Bacteria</taxon>
        <taxon>Bacillati</taxon>
        <taxon>Actinomycetota</taxon>
        <taxon>Actinomycetes</taxon>
        <taxon>Actinomycetales</taxon>
        <taxon>Actinomycetaceae</taxon>
        <taxon>Actinotignum</taxon>
    </lineage>
</organism>
<accession>A0ABT5V5B9</accession>
<proteinExistence type="predicted"/>
<evidence type="ECO:0000256" key="3">
    <source>
        <dbReference type="ARBA" id="ARBA00023315"/>
    </source>
</evidence>
<dbReference type="Gene3D" id="3.40.630.30">
    <property type="match status" value="1"/>
</dbReference>
<gene>
    <name evidence="4" type="ORF">PWJ81_03655</name>
</gene>
<keyword evidence="2" id="KW-0808">Transferase</keyword>
<evidence type="ECO:0000313" key="5">
    <source>
        <dbReference type="Proteomes" id="UP001219297"/>
    </source>
</evidence>
<dbReference type="RefSeq" id="WP_274778436.1">
    <property type="nucleotide sequence ID" value="NZ_JARBHI010000006.1"/>
</dbReference>
<evidence type="ECO:0008006" key="6">
    <source>
        <dbReference type="Google" id="ProtNLM"/>
    </source>
</evidence>
<name>A0ABT5V5B9_9ACTO</name>
<dbReference type="SUPFAM" id="SSF55729">
    <property type="entry name" value="Acyl-CoA N-acyltransferases (Nat)"/>
    <property type="match status" value="1"/>
</dbReference>
<dbReference type="EMBL" id="JARBHI010000006">
    <property type="protein sequence ID" value="MDE1656159.1"/>
    <property type="molecule type" value="Genomic_DNA"/>
</dbReference>
<dbReference type="InterPro" id="IPR016181">
    <property type="entry name" value="Acyl_CoA_acyltransferase"/>
</dbReference>
<keyword evidence="1" id="KW-1277">Toxin-antitoxin system</keyword>
<protein>
    <recommendedName>
        <fullName evidence="6">N-acetyltransferase domain-containing protein</fullName>
    </recommendedName>
</protein>
<evidence type="ECO:0000256" key="1">
    <source>
        <dbReference type="ARBA" id="ARBA00022649"/>
    </source>
</evidence>
<keyword evidence="5" id="KW-1185">Reference proteome</keyword>
<evidence type="ECO:0000256" key="2">
    <source>
        <dbReference type="ARBA" id="ARBA00022679"/>
    </source>
</evidence>
<reference evidence="4 5" key="1">
    <citation type="submission" date="2023-02" db="EMBL/GenBank/DDBJ databases">
        <title>Defining the Infant Male Urobiome and Moving Towards Mechanisms in Urobiome Research.</title>
        <authorList>
            <person name="Reasoner S."/>
            <person name="Flores V."/>
            <person name="Van Horn G."/>
            <person name="Morales G."/>
            <person name="Peard L."/>
            <person name="Abelson B."/>
            <person name="Manuel C."/>
            <person name="Lee J."/>
            <person name="Baker B."/>
            <person name="Williams T."/>
            <person name="Schmitz J."/>
            <person name="Clayton D."/>
            <person name="Hadjifrangiskou M."/>
        </authorList>
    </citation>
    <scope>NUCLEOTIDE SEQUENCE [LARGE SCALE GENOMIC DNA]</scope>
    <source>
        <strain evidence="4 5">AS1053</strain>
    </source>
</reference>
<comment type="caution">
    <text evidence="4">The sequence shown here is derived from an EMBL/GenBank/DDBJ whole genome shotgun (WGS) entry which is preliminary data.</text>
</comment>
<sequence>MSFNLTRLNDDIFLDSFITRKDNDSLGKWLRNKARKLQEEDTCVVWVLCKENSSEPLGYFALTSTCVPTRSILKRDRYHFPENGSLLAAYDHHPALLLGKFALHADYAGKSSLGPLLMAHVFSKATTVSETIGVRYIILHTQVKSVANYYQREYGFTSLHSSQDSNFPMYKTISAAREAITYFSP</sequence>
<evidence type="ECO:0000313" key="4">
    <source>
        <dbReference type="EMBL" id="MDE1656159.1"/>
    </source>
</evidence>
<keyword evidence="3" id="KW-0012">Acyltransferase</keyword>
<dbReference type="Proteomes" id="UP001219297">
    <property type="component" value="Unassembled WGS sequence"/>
</dbReference>
<dbReference type="PANTHER" id="PTHR36449">
    <property type="entry name" value="ACETYLTRANSFERASE-RELATED"/>
    <property type="match status" value="1"/>
</dbReference>
<dbReference type="PANTHER" id="PTHR36449:SF1">
    <property type="entry name" value="ACETYLTRANSFERASE"/>
    <property type="match status" value="1"/>
</dbReference>